<dbReference type="Proteomes" id="UP000030755">
    <property type="component" value="Unassembled WGS sequence"/>
</dbReference>
<evidence type="ECO:0000259" key="6">
    <source>
        <dbReference type="Pfam" id="PF17781"/>
    </source>
</evidence>
<dbReference type="HOGENOM" id="CLU_008705_1_0_1"/>
<gene>
    <name evidence="8" type="ORF">O9G_002230</name>
</gene>
<feature type="domain" description="RPN1 N-terminal" evidence="6">
    <location>
        <begin position="23"/>
        <end position="317"/>
    </location>
</feature>
<feature type="coiled-coil region" evidence="5">
    <location>
        <begin position="2"/>
        <end position="40"/>
    </location>
</feature>
<dbReference type="PIRSF" id="PIRSF015965">
    <property type="entry name" value="26S_Psome_Rpn1"/>
    <property type="match status" value="1"/>
</dbReference>
<dbReference type="GO" id="GO:0034515">
    <property type="term" value="C:proteasome storage granule"/>
    <property type="evidence" value="ECO:0007669"/>
    <property type="project" value="TreeGrafter"/>
</dbReference>
<name>A0A075B0T5_ROZAC</name>
<dbReference type="GO" id="GO:0008540">
    <property type="term" value="C:proteasome regulatory particle, base subcomplex"/>
    <property type="evidence" value="ECO:0007669"/>
    <property type="project" value="UniProtKB-UniRule"/>
</dbReference>
<organism evidence="8 9">
    <name type="scientific">Rozella allomycis (strain CSF55)</name>
    <dbReference type="NCBI Taxonomy" id="988480"/>
    <lineage>
        <taxon>Eukaryota</taxon>
        <taxon>Fungi</taxon>
        <taxon>Fungi incertae sedis</taxon>
        <taxon>Cryptomycota</taxon>
        <taxon>Cryptomycota incertae sedis</taxon>
        <taxon>Rozella</taxon>
    </lineage>
</organism>
<evidence type="ECO:0000256" key="1">
    <source>
        <dbReference type="ARBA" id="ARBA00005460"/>
    </source>
</evidence>
<dbReference type="InterPro" id="IPR002015">
    <property type="entry name" value="Proteasome/cyclosome_rpt"/>
</dbReference>
<feature type="domain" description="26S proteasome non-ATPase regulatory subunit RPN1 C-terminal" evidence="7">
    <location>
        <begin position="857"/>
        <end position="910"/>
    </location>
</feature>
<evidence type="ECO:0000259" key="7">
    <source>
        <dbReference type="Pfam" id="PF18051"/>
    </source>
</evidence>
<evidence type="ECO:0000256" key="4">
    <source>
        <dbReference type="PIRNR" id="PIRNR015965"/>
    </source>
</evidence>
<dbReference type="AlphaFoldDB" id="A0A075B0T5"/>
<keyword evidence="3 4" id="KW-0647">Proteasome</keyword>
<dbReference type="GO" id="GO:0030234">
    <property type="term" value="F:enzyme regulator activity"/>
    <property type="evidence" value="ECO:0007669"/>
    <property type="project" value="UniProtKB-UniRule"/>
</dbReference>
<dbReference type="Pfam" id="PF17781">
    <property type="entry name" value="RPN1_RPN2_N"/>
    <property type="match status" value="1"/>
</dbReference>
<keyword evidence="5" id="KW-0175">Coiled coil</keyword>
<comment type="similarity">
    <text evidence="1 4">Belongs to the proteasome subunit S2 family.</text>
</comment>
<accession>A0A075B0T5</accession>
<evidence type="ECO:0000313" key="8">
    <source>
        <dbReference type="EMBL" id="EPZ36164.1"/>
    </source>
</evidence>
<keyword evidence="2" id="KW-0677">Repeat</keyword>
<dbReference type="OrthoDB" id="10252509at2759"/>
<dbReference type="GO" id="GO:0005634">
    <property type="term" value="C:nucleus"/>
    <property type="evidence" value="ECO:0007669"/>
    <property type="project" value="TreeGrafter"/>
</dbReference>
<dbReference type="OMA" id="GTCNGDI"/>
<dbReference type="PANTHER" id="PTHR10943">
    <property type="entry name" value="26S PROTEASOME NON-ATPASE REGULATORY SUBUNIT"/>
    <property type="match status" value="1"/>
</dbReference>
<dbReference type="InterPro" id="IPR041433">
    <property type="entry name" value="RPN1_C"/>
</dbReference>
<evidence type="ECO:0000256" key="2">
    <source>
        <dbReference type="ARBA" id="ARBA00022737"/>
    </source>
</evidence>
<evidence type="ECO:0000256" key="3">
    <source>
        <dbReference type="ARBA" id="ARBA00022942"/>
    </source>
</evidence>
<proteinExistence type="inferred from homology"/>
<comment type="function">
    <text evidence="4">Acts as a regulatory subunit of the 26 proteasome which is involved in the ATP-dependent degradation of ubiquitinated proteins.</text>
</comment>
<dbReference type="Pfam" id="PF01851">
    <property type="entry name" value="PC_rep"/>
    <property type="match status" value="2"/>
</dbReference>
<protein>
    <recommendedName>
        <fullName evidence="4">26S proteasome regulatory subunit RPN1</fullName>
    </recommendedName>
</protein>
<dbReference type="Pfam" id="PF18051">
    <property type="entry name" value="RPN1_C"/>
    <property type="match status" value="1"/>
</dbReference>
<sequence length="918" mass="103821">MAKEKKQVEEELNEEDMNLKQELEHLVERLGDKNEEHQGQALEGLKNSIRTATTSMTSVPKPLKFLRPHFKDMEAKYKGYKEGENKRRFAEIMSVLAMTFAEEGKNLVLYYYMMGGRDGIEGWGHDYMRHLAMEIKDEYNMRFEREESVEELRGIGIRLVPFFLSHNAESDACDLLIEIEGINKMKEYVDENTYERVCMYLQKCVSYMPYPEDVEILKIVHEIYRRFKRFPEALGVALKLNDVEMIKRDFEECEDRMMKKQLGYILSRQQVGLTVEDEEIQNIMNNNNLSEHFLNLAKELQISEAKLPEEIYKSHLENFNTQGLDSAKQNLASTIVNGFVNCCFCVDKLMMNEQQEWIYKNKNDGMMSASASIGMIMMWEVENGLSKIDKYLYSNDEFIKRYEKAGAILGIGLMNVRVKNESDPALALLSEYLDNESELIRISSIIGLGFSYAGTGREDVYKLLIPFVSDSSLNIKIVSFAVLALGLIFVGTCHGELTSTILQTIMERNENDFKSTFCRFLGLGLGLIFLNKQEMVETILETLKVIEHPFGNHARIITESLAYAGTGNVLKVQEMLKLVTRREGDVDGLEGLEGKVEGKVEATGKLEATGKVEATGKTYKSQLFVEGKIFKSQLFVEGKEGQMEQDNKDSVNDKESKIGGQDFATLAISIIAMGEEIGSEMSLRIFSHLMHYGEPNVRKIVPLAISLLCASNPKNNILDTLSKYSHDSDLNVAYNSIFALGIVAAGTNNARVAQMLRQLASYYNKDSEALFIVRIAQGLVHMGKGTLSLNPFHLDRSLMAPVSVAGLLITLFSFTDSKNIISSNSHYLLYSLALSIYPRFLITLDENNNLKPITVRVGQAGKPKTITGFQTHTTPVLLAHTERAELATEEFISLSHVLEGFVIIKKNPNFIQDEEMNK</sequence>
<dbReference type="InterPro" id="IPR016024">
    <property type="entry name" value="ARM-type_fold"/>
</dbReference>
<dbReference type="InterPro" id="IPR011989">
    <property type="entry name" value="ARM-like"/>
</dbReference>
<dbReference type="InterPro" id="IPR040892">
    <property type="entry name" value="RPN1_N"/>
</dbReference>
<dbReference type="GO" id="GO:0043161">
    <property type="term" value="P:proteasome-mediated ubiquitin-dependent protein catabolic process"/>
    <property type="evidence" value="ECO:0007669"/>
    <property type="project" value="TreeGrafter"/>
</dbReference>
<reference evidence="8 9" key="1">
    <citation type="journal article" date="2013" name="Curr. Biol.">
        <title>Shared signatures of parasitism and phylogenomics unite Cryptomycota and microsporidia.</title>
        <authorList>
            <person name="James T.Y."/>
            <person name="Pelin A."/>
            <person name="Bonen L."/>
            <person name="Ahrendt S."/>
            <person name="Sain D."/>
            <person name="Corradi N."/>
            <person name="Stajich J.E."/>
        </authorList>
    </citation>
    <scope>NUCLEOTIDE SEQUENCE [LARGE SCALE GENOMIC DNA]</scope>
    <source>
        <strain evidence="8 9">CSF55</strain>
    </source>
</reference>
<dbReference type="EMBL" id="KE560636">
    <property type="protein sequence ID" value="EPZ36164.1"/>
    <property type="molecule type" value="Genomic_DNA"/>
</dbReference>
<dbReference type="PANTHER" id="PTHR10943:SF1">
    <property type="entry name" value="26S PROTEASOME NON-ATPASE REGULATORY SUBUNIT 2"/>
    <property type="match status" value="1"/>
</dbReference>
<dbReference type="GO" id="GO:0042176">
    <property type="term" value="P:regulation of protein catabolic process"/>
    <property type="evidence" value="ECO:0007669"/>
    <property type="project" value="InterPro"/>
</dbReference>
<dbReference type="STRING" id="988480.A0A075B0T5"/>
<dbReference type="SUPFAM" id="SSF48371">
    <property type="entry name" value="ARM repeat"/>
    <property type="match status" value="1"/>
</dbReference>
<dbReference type="Gene3D" id="1.25.10.10">
    <property type="entry name" value="Leucine-rich Repeat Variant"/>
    <property type="match status" value="1"/>
</dbReference>
<evidence type="ECO:0000313" key="9">
    <source>
        <dbReference type="Proteomes" id="UP000030755"/>
    </source>
</evidence>
<keyword evidence="9" id="KW-1185">Reference proteome</keyword>
<evidence type="ECO:0000256" key="5">
    <source>
        <dbReference type="SAM" id="Coils"/>
    </source>
</evidence>
<dbReference type="InterPro" id="IPR016643">
    <property type="entry name" value="26S_Psome_Rpn1"/>
</dbReference>